<dbReference type="AlphaFoldDB" id="A0A831WAU5"/>
<dbReference type="GO" id="GO:0006508">
    <property type="term" value="P:proteolysis"/>
    <property type="evidence" value="ECO:0007669"/>
    <property type="project" value="InterPro"/>
</dbReference>
<dbReference type="InterPro" id="IPR000667">
    <property type="entry name" value="Peptidase_S13"/>
</dbReference>
<dbReference type="SUPFAM" id="SSF56601">
    <property type="entry name" value="beta-lactamase/transpeptidase-like"/>
    <property type="match status" value="1"/>
</dbReference>
<comment type="caution">
    <text evidence="4">The sequence shown here is derived from an EMBL/GenBank/DDBJ whole genome shotgun (WGS) entry which is preliminary data.</text>
</comment>
<dbReference type="Gene3D" id="3.50.80.20">
    <property type="entry name" value="D-Ala-D-Ala carboxypeptidase C, peptidase S13"/>
    <property type="match status" value="1"/>
</dbReference>
<name>A0A831WAU5_9GAMM</name>
<protein>
    <submittedName>
        <fullName evidence="4">Peptidase S13</fullName>
    </submittedName>
</protein>
<proteinExistence type="inferred from homology"/>
<organism evidence="4">
    <name type="scientific">Thiolapillus brandeum</name>
    <dbReference type="NCBI Taxonomy" id="1076588"/>
    <lineage>
        <taxon>Bacteria</taxon>
        <taxon>Pseudomonadati</taxon>
        <taxon>Pseudomonadota</taxon>
        <taxon>Gammaproteobacteria</taxon>
        <taxon>Chromatiales</taxon>
        <taxon>Sedimenticolaceae</taxon>
        <taxon>Thiolapillus</taxon>
    </lineage>
</organism>
<evidence type="ECO:0000256" key="2">
    <source>
        <dbReference type="ARBA" id="ARBA00022801"/>
    </source>
</evidence>
<dbReference type="PANTHER" id="PTHR30023">
    <property type="entry name" value="D-ALANYL-D-ALANINE CARBOXYPEPTIDASE"/>
    <property type="match status" value="1"/>
</dbReference>
<dbReference type="GO" id="GO:0000270">
    <property type="term" value="P:peptidoglycan metabolic process"/>
    <property type="evidence" value="ECO:0007669"/>
    <property type="project" value="TreeGrafter"/>
</dbReference>
<dbReference type="Proteomes" id="UP000886339">
    <property type="component" value="Unassembled WGS sequence"/>
</dbReference>
<feature type="chain" id="PRO_5032326284" evidence="3">
    <location>
        <begin position="25"/>
        <end position="400"/>
    </location>
</feature>
<feature type="signal peptide" evidence="3">
    <location>
        <begin position="1"/>
        <end position="24"/>
    </location>
</feature>
<dbReference type="GO" id="GO:0004185">
    <property type="term" value="F:serine-type carboxypeptidase activity"/>
    <property type="evidence" value="ECO:0007669"/>
    <property type="project" value="InterPro"/>
</dbReference>
<reference evidence="4" key="1">
    <citation type="journal article" date="2020" name="mSystems">
        <title>Genome- and Community-Level Interaction Insights into Carbon Utilization and Element Cycling Functions of Hydrothermarchaeota in Hydrothermal Sediment.</title>
        <authorList>
            <person name="Zhou Z."/>
            <person name="Liu Y."/>
            <person name="Xu W."/>
            <person name="Pan J."/>
            <person name="Luo Z.H."/>
            <person name="Li M."/>
        </authorList>
    </citation>
    <scope>NUCLEOTIDE SEQUENCE [LARGE SCALE GENOMIC DNA]</scope>
    <source>
        <strain evidence="4">HyVt-458</strain>
    </source>
</reference>
<dbReference type="InterPro" id="IPR012338">
    <property type="entry name" value="Beta-lactam/transpept-like"/>
</dbReference>
<evidence type="ECO:0000313" key="4">
    <source>
        <dbReference type="EMBL" id="HEC05585.1"/>
    </source>
</evidence>
<dbReference type="PANTHER" id="PTHR30023:SF0">
    <property type="entry name" value="PENICILLIN-SENSITIVE CARBOXYPEPTIDASE A"/>
    <property type="match status" value="1"/>
</dbReference>
<keyword evidence="3" id="KW-0732">Signal</keyword>
<sequence length="400" mass="44172">MIFRCINLALVILLLAVTATCASATDALSQVRNMPDASLLLLDGNGEAMVNHRPEAPRIPASTLKILTAWLAIDHWGLDHRFATDFFLDGGQVLWVKGYGDPMLVSEEIERIAVRLKAKGLTTLHGIRLDGSYFAGGLSIDGRSDSSNPYDAPVAALAANFNTVNVRKTARGILSAEPQTPLTDVAREIARNLKNGRQRVNIRDSRLSARYFGEILQAKLQEQGIEVTGSISNQPLPGELPLYYRHMNSHTLEAVLRAMLRYSTNFIANQLFLALGAEVGGAPADFEKSRRYARQRIASRFHWQGFTMVEGSGLSRRNRISARQMVTLLEAFRPYRGLLPSPETGIQAKTGTLKGISCYAGYLESRPFALFINQPAAYGLRLRVARELLARIRKPSAPVR</sequence>
<dbReference type="Gene3D" id="3.40.710.10">
    <property type="entry name" value="DD-peptidase/beta-lactamase superfamily"/>
    <property type="match status" value="1"/>
</dbReference>
<accession>A0A831WAU5</accession>
<dbReference type="EMBL" id="DRLF01000075">
    <property type="protein sequence ID" value="HEC05585.1"/>
    <property type="molecule type" value="Genomic_DNA"/>
</dbReference>
<comment type="similarity">
    <text evidence="1">Belongs to the peptidase S13 family.</text>
</comment>
<evidence type="ECO:0000256" key="3">
    <source>
        <dbReference type="SAM" id="SignalP"/>
    </source>
</evidence>
<dbReference type="Pfam" id="PF02113">
    <property type="entry name" value="Peptidase_S13"/>
    <property type="match status" value="1"/>
</dbReference>
<keyword evidence="2" id="KW-0378">Hydrolase</keyword>
<gene>
    <name evidence="4" type="ORF">ENJ12_01925</name>
</gene>
<dbReference type="PRINTS" id="PR00922">
    <property type="entry name" value="DADACBPTASE3"/>
</dbReference>
<evidence type="ECO:0000256" key="1">
    <source>
        <dbReference type="ARBA" id="ARBA00006096"/>
    </source>
</evidence>